<evidence type="ECO:0000313" key="1">
    <source>
        <dbReference type="EMBL" id="EYB91053.1"/>
    </source>
</evidence>
<evidence type="ECO:0000313" key="2">
    <source>
        <dbReference type="Proteomes" id="UP000024635"/>
    </source>
</evidence>
<gene>
    <name evidence="1" type="primary">Acey_s0211.g2206</name>
    <name evidence="1" type="ORF">Y032_0211g2206</name>
</gene>
<proteinExistence type="predicted"/>
<protein>
    <submittedName>
        <fullName evidence="1">Uncharacterized protein</fullName>
    </submittedName>
</protein>
<comment type="caution">
    <text evidence="1">The sequence shown here is derived from an EMBL/GenBank/DDBJ whole genome shotgun (WGS) entry which is preliminary data.</text>
</comment>
<reference evidence="2" key="1">
    <citation type="journal article" date="2015" name="Nat. Genet.">
        <title>The genome and transcriptome of the zoonotic hookworm Ancylostoma ceylanicum identify infection-specific gene families.</title>
        <authorList>
            <person name="Schwarz E.M."/>
            <person name="Hu Y."/>
            <person name="Antoshechkin I."/>
            <person name="Miller M.M."/>
            <person name="Sternberg P.W."/>
            <person name="Aroian R.V."/>
        </authorList>
    </citation>
    <scope>NUCLEOTIDE SEQUENCE</scope>
    <source>
        <strain evidence="2">HY135</strain>
    </source>
</reference>
<sequence>MTARGIYTSVVISMTWRFTSAYQKQGLVAFFPARVLLLRLRFDFIVRQPISAGMIDITRITARITRIKNTMLKNESNQRILVVTMILRSAIVKQPPRNPIERHLCGALADEMRRGRRTEAFRLGCVVAAWRFLRLQAFRSW</sequence>
<accession>A0A016SK61</accession>
<name>A0A016SK61_9BILA</name>
<dbReference type="EMBL" id="JARK01001547">
    <property type="protein sequence ID" value="EYB91053.1"/>
    <property type="molecule type" value="Genomic_DNA"/>
</dbReference>
<dbReference type="Proteomes" id="UP000024635">
    <property type="component" value="Unassembled WGS sequence"/>
</dbReference>
<organism evidence="1 2">
    <name type="scientific">Ancylostoma ceylanicum</name>
    <dbReference type="NCBI Taxonomy" id="53326"/>
    <lineage>
        <taxon>Eukaryota</taxon>
        <taxon>Metazoa</taxon>
        <taxon>Ecdysozoa</taxon>
        <taxon>Nematoda</taxon>
        <taxon>Chromadorea</taxon>
        <taxon>Rhabditida</taxon>
        <taxon>Rhabditina</taxon>
        <taxon>Rhabditomorpha</taxon>
        <taxon>Strongyloidea</taxon>
        <taxon>Ancylostomatidae</taxon>
        <taxon>Ancylostomatinae</taxon>
        <taxon>Ancylostoma</taxon>
    </lineage>
</organism>
<dbReference type="AlphaFoldDB" id="A0A016SK61"/>
<keyword evidence="2" id="KW-1185">Reference proteome</keyword>